<evidence type="ECO:0000313" key="3">
    <source>
        <dbReference type="Proteomes" id="UP000028045"/>
    </source>
</evidence>
<accession>A0A084B0C1</accession>
<gene>
    <name evidence="2" type="ORF">S7711_00836</name>
</gene>
<reference evidence="2 3" key="1">
    <citation type="journal article" date="2014" name="BMC Genomics">
        <title>Comparative genome sequencing reveals chemotype-specific gene clusters in the toxigenic black mold Stachybotrys.</title>
        <authorList>
            <person name="Semeiks J."/>
            <person name="Borek D."/>
            <person name="Otwinowski Z."/>
            <person name="Grishin N.V."/>
        </authorList>
    </citation>
    <scope>NUCLEOTIDE SEQUENCE [LARGE SCALE GENOMIC DNA]</scope>
    <source>
        <strain evidence="3">CBS 109288 / IBT 7711</strain>
    </source>
</reference>
<feature type="region of interest" description="Disordered" evidence="1">
    <location>
        <begin position="331"/>
        <end position="353"/>
    </location>
</feature>
<dbReference type="HOGENOM" id="CLU_012924_0_0_1"/>
<dbReference type="Proteomes" id="UP000028045">
    <property type="component" value="Unassembled WGS sequence"/>
</dbReference>
<protein>
    <submittedName>
        <fullName evidence="2">Uncharacterized protein</fullName>
    </submittedName>
</protein>
<name>A0A084B0C1_STACB</name>
<dbReference type="AlphaFoldDB" id="A0A084B0C1"/>
<evidence type="ECO:0000313" key="2">
    <source>
        <dbReference type="EMBL" id="KEY71000.1"/>
    </source>
</evidence>
<dbReference type="OrthoDB" id="5366163at2759"/>
<organism evidence="2 3">
    <name type="scientific">Stachybotrys chartarum (strain CBS 109288 / IBT 7711)</name>
    <name type="common">Toxic black mold</name>
    <name type="synonym">Stilbospora chartarum</name>
    <dbReference type="NCBI Taxonomy" id="1280523"/>
    <lineage>
        <taxon>Eukaryota</taxon>
        <taxon>Fungi</taxon>
        <taxon>Dikarya</taxon>
        <taxon>Ascomycota</taxon>
        <taxon>Pezizomycotina</taxon>
        <taxon>Sordariomycetes</taxon>
        <taxon>Hypocreomycetidae</taxon>
        <taxon>Hypocreales</taxon>
        <taxon>Stachybotryaceae</taxon>
        <taxon>Stachybotrys</taxon>
    </lineage>
</organism>
<keyword evidence="3" id="KW-1185">Reference proteome</keyword>
<feature type="compositionally biased region" description="Low complexity" evidence="1">
    <location>
        <begin position="335"/>
        <end position="353"/>
    </location>
</feature>
<feature type="region of interest" description="Disordered" evidence="1">
    <location>
        <begin position="954"/>
        <end position="988"/>
    </location>
</feature>
<dbReference type="EMBL" id="KL648402">
    <property type="protein sequence ID" value="KEY71000.1"/>
    <property type="molecule type" value="Genomic_DNA"/>
</dbReference>
<proteinExistence type="predicted"/>
<evidence type="ECO:0000256" key="1">
    <source>
        <dbReference type="SAM" id="MobiDB-lite"/>
    </source>
</evidence>
<feature type="compositionally biased region" description="Basic and acidic residues" evidence="1">
    <location>
        <begin position="956"/>
        <end position="980"/>
    </location>
</feature>
<feature type="region of interest" description="Disordered" evidence="1">
    <location>
        <begin position="872"/>
        <end position="902"/>
    </location>
</feature>
<feature type="region of interest" description="Disordered" evidence="1">
    <location>
        <begin position="234"/>
        <end position="253"/>
    </location>
</feature>
<sequence length="988" mass="109432">MEGKSRSSLDEHGATAASALRRMTRSPAHHFNIGRLSMASSTSSTSSTFSAAEANSDAEVEVPLSCVSQETNKDECGLHRFIVWAAVKRNDCHKMTPEERKECPLLRCRKRFPDHELMLQHLYTCAELEAAEYWCYDHGRVERFNDSKCRRCLGHPSKRKKIVSMAKSFFSSLGNKARTGSTSEADVNMDEAPPSYDSIPIPICTPIQAELSCNEVYEMDSSEERLPTIAESLAESLSEPTPRSEPAPEQMPATPTVPFAPIALHPAELESAPTTALDSLINWEPSPTLSPVVPDYFMQRDQTKSPEKPILQLHTRGLDVYRSRPIRRSKNLVHSSSVRSTASTMSTNSTISTPSCTISPMSAWSGGWVRAPGFDSTLTSPADDLDSAGDSYPPNIFSVKTIKSDICSDGMYNPPPDSLLSELPGNLPMLSPYQHSLPKDSIMDPLAFSFDAAIPTELSIESNLAITEGAEMPLVMQPLLVEHGVYTLVESVRETLHTHIADSIGKLSSISQSRVVKEFQNMSASEVTQRGLDALTSIMVDATETSPTDLICFVHMVYSLSLVLHEQDAPSRSPSLFSQALSYGSRFSGQHQTDYLHTVICLWKPPGMTSDELEMLLDAHKTSSVRLHSMSEKRKGKQVQQDYPSPANDHLMSVAQCFLDELERAALQDSAEPEIQISSLSLQHMKDVSIDAQHDSPYSIAVRCMLNMLYKRYPNVPNFTASICNIVNRFSSSCISTPRRLELELMHVGRIHLPPSTFLDDYMVQVRKQIDSLCAQDLRFNPRVTYHRHGIELFGSIIAVQYQRLRWEDVATTESAFGTINDFMGSLAPEGDISFDFGEANVGPSQVASQAVPIPAIIVDAPQVDDSLWLLGPEASSPLGGGPQVGPSSPQPPFPEPPHSKAIESDSCCELCGYRPKGDPRWFGGSMAKHKKLQHATTPAKIYRCEYPGCTSQYRNRPDNLRQHQLEKKHFVDGQEESGRRPNKRKRT</sequence>